<comment type="caution">
    <text evidence="3">The sequence shown here is derived from an EMBL/GenBank/DDBJ whole genome shotgun (WGS) entry which is preliminary data.</text>
</comment>
<evidence type="ECO:0000313" key="3">
    <source>
        <dbReference type="EMBL" id="OHU26762.1"/>
    </source>
</evidence>
<dbReference type="Gene3D" id="1.20.20.20">
    <property type="entry name" value="Haemophore, haem-binding domain"/>
    <property type="match status" value="1"/>
</dbReference>
<dbReference type="GO" id="GO:0020037">
    <property type="term" value="F:heme binding"/>
    <property type="evidence" value="ECO:0007669"/>
    <property type="project" value="InterPro"/>
</dbReference>
<proteinExistence type="predicted"/>
<dbReference type="InterPro" id="IPR032407">
    <property type="entry name" value="MHB"/>
</dbReference>
<evidence type="ECO:0000313" key="4">
    <source>
        <dbReference type="Proteomes" id="UP000179616"/>
    </source>
</evidence>
<name>A0A1S1LB92_9MYCO</name>
<organism evidence="3 4">
    <name type="scientific">Mycobacteroides franklinii</name>
    <dbReference type="NCBI Taxonomy" id="948102"/>
    <lineage>
        <taxon>Bacteria</taxon>
        <taxon>Bacillati</taxon>
        <taxon>Actinomycetota</taxon>
        <taxon>Actinomycetes</taxon>
        <taxon>Mycobacteriales</taxon>
        <taxon>Mycobacteriaceae</taxon>
        <taxon>Mycobacteroides</taxon>
    </lineage>
</organism>
<dbReference type="STRING" id="948102.BKG76_07115"/>
<evidence type="ECO:0000256" key="1">
    <source>
        <dbReference type="SAM" id="SignalP"/>
    </source>
</evidence>
<keyword evidence="1" id="KW-0732">Signal</keyword>
<sequence>MSSVPRFVVYTGISLAAVGISALGAPIAAAEDPPSCTPADLLGVVSGVAASESVYLHTHPEVNEFFNGFKGKSRSEIRSAIDRYMAANPDVKADLDGIRQPVTDFKERCGVDLSHID</sequence>
<dbReference type="EMBL" id="MLIK01000018">
    <property type="protein sequence ID" value="OHU26762.1"/>
    <property type="molecule type" value="Genomic_DNA"/>
</dbReference>
<dbReference type="AlphaFoldDB" id="A0A1S1LB92"/>
<dbReference type="NCBIfam" id="TIGR04529">
    <property type="entry name" value="MTB_hemophore"/>
    <property type="match status" value="1"/>
</dbReference>
<dbReference type="RefSeq" id="WP_070937013.1">
    <property type="nucleotide sequence ID" value="NZ_MLIK01000018.1"/>
</dbReference>
<dbReference type="OrthoDB" id="7448035at2"/>
<dbReference type="Proteomes" id="UP000179616">
    <property type="component" value="Unassembled WGS sequence"/>
</dbReference>
<dbReference type="Pfam" id="PF16525">
    <property type="entry name" value="MHB"/>
    <property type="match status" value="1"/>
</dbReference>
<feature type="domain" description="Haemophore haem-binding" evidence="2">
    <location>
        <begin position="34"/>
        <end position="110"/>
    </location>
</feature>
<gene>
    <name evidence="3" type="ORF">BKG76_07115</name>
</gene>
<feature type="chain" id="PRO_5010160343" description="Haemophore haem-binding domain-containing protein" evidence="1">
    <location>
        <begin position="31"/>
        <end position="117"/>
    </location>
</feature>
<reference evidence="3 4" key="1">
    <citation type="submission" date="2016-10" db="EMBL/GenBank/DDBJ databases">
        <title>Evaluation of Human, Veterinary and Environmental Mycobacterium chelonae Isolates by Core Genome Phylogenomic Analysis, Targeted Gene Comparison, and Anti-microbial Susceptibility Patterns: A Tale of Mistaken Identities.</title>
        <authorList>
            <person name="Fogelson S.B."/>
            <person name="Camus A.C."/>
            <person name="Lorenz W."/>
            <person name="Vasireddy R."/>
            <person name="Vasireddy S."/>
            <person name="Smith T."/>
            <person name="Brown-Elliott B.A."/>
            <person name="Wallace R.J.Jr."/>
            <person name="Hasan N.A."/>
            <person name="Reischl U."/>
            <person name="Sanchez S."/>
        </authorList>
    </citation>
    <scope>NUCLEOTIDE SEQUENCE [LARGE SCALE GENOMIC DNA]</scope>
    <source>
        <strain evidence="3 4">1559</strain>
    </source>
</reference>
<evidence type="ECO:0000259" key="2">
    <source>
        <dbReference type="Pfam" id="PF16525"/>
    </source>
</evidence>
<dbReference type="InterPro" id="IPR038378">
    <property type="entry name" value="MHB_sf"/>
</dbReference>
<protein>
    <recommendedName>
        <fullName evidence="2">Haemophore haem-binding domain-containing protein</fullName>
    </recommendedName>
</protein>
<accession>A0A1S1LB92</accession>
<dbReference type="GeneID" id="57166568"/>
<feature type="signal peptide" evidence="1">
    <location>
        <begin position="1"/>
        <end position="30"/>
    </location>
</feature>